<dbReference type="SUPFAM" id="SSF48264">
    <property type="entry name" value="Cytochrome P450"/>
    <property type="match status" value="1"/>
</dbReference>
<keyword evidence="12" id="KW-0472">Membrane</keyword>
<dbReference type="PRINTS" id="PR00385">
    <property type="entry name" value="P450"/>
</dbReference>
<reference evidence="16" key="2">
    <citation type="submission" date="2015-01" db="EMBL/GenBank/DDBJ databases">
        <title>Evolutionary Origins and Diversification of the Mycorrhizal Mutualists.</title>
        <authorList>
            <consortium name="DOE Joint Genome Institute"/>
            <consortium name="Mycorrhizal Genomics Consortium"/>
            <person name="Kohler A."/>
            <person name="Kuo A."/>
            <person name="Nagy L.G."/>
            <person name="Floudas D."/>
            <person name="Copeland A."/>
            <person name="Barry K.W."/>
            <person name="Cichocki N."/>
            <person name="Veneault-Fourrey C."/>
            <person name="LaButti K."/>
            <person name="Lindquist E.A."/>
            <person name="Lipzen A."/>
            <person name="Lundell T."/>
            <person name="Morin E."/>
            <person name="Murat C."/>
            <person name="Riley R."/>
            <person name="Ohm R."/>
            <person name="Sun H."/>
            <person name="Tunlid A."/>
            <person name="Henrissat B."/>
            <person name="Grigoriev I.V."/>
            <person name="Hibbett D.S."/>
            <person name="Martin F."/>
        </authorList>
    </citation>
    <scope>NUCLEOTIDE SEQUENCE [LARGE SCALE GENOMIC DNA]</scope>
    <source>
        <strain evidence="16">UH-Slu-Lm8-n1</strain>
    </source>
</reference>
<protein>
    <recommendedName>
        <fullName evidence="17">Cytochrome P450</fullName>
    </recommendedName>
</protein>
<dbReference type="STRING" id="930992.A0A0D0AEP2"/>
<name>A0A0D0AEP2_9AGAM</name>
<dbReference type="HOGENOM" id="CLU_001570_5_11_1"/>
<keyword evidence="5 13" id="KW-0349">Heme</keyword>
<dbReference type="OrthoDB" id="1470350at2759"/>
<evidence type="ECO:0000256" key="9">
    <source>
        <dbReference type="ARBA" id="ARBA00023002"/>
    </source>
</evidence>
<gene>
    <name evidence="15" type="ORF">CY34DRAFT_18860</name>
</gene>
<keyword evidence="9 14" id="KW-0560">Oxidoreductase</keyword>
<evidence type="ECO:0000313" key="16">
    <source>
        <dbReference type="Proteomes" id="UP000054485"/>
    </source>
</evidence>
<evidence type="ECO:0008006" key="17">
    <source>
        <dbReference type="Google" id="ProtNLM"/>
    </source>
</evidence>
<evidence type="ECO:0000256" key="2">
    <source>
        <dbReference type="ARBA" id="ARBA00004370"/>
    </source>
</evidence>
<dbReference type="InterPro" id="IPR036396">
    <property type="entry name" value="Cyt_P450_sf"/>
</dbReference>
<sequence>MGLLQSKHWGRDIWLTFKDLYFDSPVPGSIMRISVLILASLYLLRVYRRNQRTTRIRGPPSPGWAFGFAKLMLDSTTTTELYERWAREYGPMYKVPGVFGQPRVILWDPKAISHFFARDTWLYNQTPFNKIAVRTTIGRGVLWADGESHKRLEARPLTCAELNPYYCLDRIRQRKALNPAFSAAAIRSLTYVFYDAAHKTVLAWDDEIESNRKTHCAVIDVQQWMNHISLDSAGIAVLSHDFGALDGNDSDVVHVLNAFGSSANVSHNLVILAQNFPSIMKLPLPRTQFSRKLSMIIGKICQEMLSRTRKEKETGGAEQGDKSCLGSLLKAEESGESAGLTPQEVIDEARVLLLAGFETTAVSMTWALVELARNPDIQAKLRDECLEFGSTPSYDDLTNKLPYLDAVVNEVLRLHAPVKEIPRSATQEDVIPLSEPLRTADGSFTESVCIPKGTVIVVPFAALNCSVSMWGPDAKTFKPSRWFEGDENTRGARDTLHGYRHLMTFGDGARMCLGRLFALTEFKAVLFILVQNFVFEMADGPGVQIVESLGTLPRPRVVGSAEAGSVPLRVHRYEV</sequence>
<keyword evidence="16" id="KW-1185">Reference proteome</keyword>
<dbReference type="PANTHER" id="PTHR24305">
    <property type="entry name" value="CYTOCHROME P450"/>
    <property type="match status" value="1"/>
</dbReference>
<dbReference type="InParanoid" id="A0A0D0AEP2"/>
<comment type="subcellular location">
    <subcellularLocation>
        <location evidence="2">Membrane</location>
    </subcellularLocation>
</comment>
<accession>A0A0D0AEP2</accession>
<dbReference type="Gene3D" id="1.10.630.10">
    <property type="entry name" value="Cytochrome P450"/>
    <property type="match status" value="1"/>
</dbReference>
<evidence type="ECO:0000313" key="15">
    <source>
        <dbReference type="EMBL" id="KIK32697.1"/>
    </source>
</evidence>
<feature type="binding site" description="axial binding residue" evidence="13">
    <location>
        <position position="512"/>
    </location>
    <ligand>
        <name>heme</name>
        <dbReference type="ChEBI" id="CHEBI:30413"/>
    </ligand>
    <ligandPart>
        <name>Fe</name>
        <dbReference type="ChEBI" id="CHEBI:18248"/>
    </ligandPart>
</feature>
<evidence type="ECO:0000256" key="1">
    <source>
        <dbReference type="ARBA" id="ARBA00001971"/>
    </source>
</evidence>
<evidence type="ECO:0000256" key="3">
    <source>
        <dbReference type="ARBA" id="ARBA00004721"/>
    </source>
</evidence>
<evidence type="ECO:0000256" key="10">
    <source>
        <dbReference type="ARBA" id="ARBA00023004"/>
    </source>
</evidence>
<dbReference type="GO" id="GO:0016705">
    <property type="term" value="F:oxidoreductase activity, acting on paired donors, with incorporation or reduction of molecular oxygen"/>
    <property type="evidence" value="ECO:0007669"/>
    <property type="project" value="InterPro"/>
</dbReference>
<evidence type="ECO:0000256" key="4">
    <source>
        <dbReference type="ARBA" id="ARBA00010617"/>
    </source>
</evidence>
<organism evidence="15 16">
    <name type="scientific">Suillus luteus UH-Slu-Lm8-n1</name>
    <dbReference type="NCBI Taxonomy" id="930992"/>
    <lineage>
        <taxon>Eukaryota</taxon>
        <taxon>Fungi</taxon>
        <taxon>Dikarya</taxon>
        <taxon>Basidiomycota</taxon>
        <taxon>Agaricomycotina</taxon>
        <taxon>Agaricomycetes</taxon>
        <taxon>Agaricomycetidae</taxon>
        <taxon>Boletales</taxon>
        <taxon>Suillineae</taxon>
        <taxon>Suillaceae</taxon>
        <taxon>Suillus</taxon>
    </lineage>
</organism>
<evidence type="ECO:0000256" key="12">
    <source>
        <dbReference type="ARBA" id="ARBA00023136"/>
    </source>
</evidence>
<dbReference type="InterPro" id="IPR017972">
    <property type="entry name" value="Cyt_P450_CS"/>
</dbReference>
<dbReference type="PANTHER" id="PTHR24305:SF166">
    <property type="entry name" value="CYTOCHROME P450 12A4, MITOCHONDRIAL-RELATED"/>
    <property type="match status" value="1"/>
</dbReference>
<evidence type="ECO:0000256" key="5">
    <source>
        <dbReference type="ARBA" id="ARBA00022617"/>
    </source>
</evidence>
<evidence type="ECO:0000256" key="11">
    <source>
        <dbReference type="ARBA" id="ARBA00023033"/>
    </source>
</evidence>
<evidence type="ECO:0000256" key="6">
    <source>
        <dbReference type="ARBA" id="ARBA00022692"/>
    </source>
</evidence>
<dbReference type="Pfam" id="PF00067">
    <property type="entry name" value="p450"/>
    <property type="match status" value="1"/>
</dbReference>
<dbReference type="GO" id="GO:0020037">
    <property type="term" value="F:heme binding"/>
    <property type="evidence" value="ECO:0007669"/>
    <property type="project" value="InterPro"/>
</dbReference>
<dbReference type="InterPro" id="IPR050121">
    <property type="entry name" value="Cytochrome_P450_monoxygenase"/>
</dbReference>
<dbReference type="GO" id="GO:0016020">
    <property type="term" value="C:membrane"/>
    <property type="evidence" value="ECO:0007669"/>
    <property type="project" value="UniProtKB-SubCell"/>
</dbReference>
<keyword evidence="6" id="KW-0812">Transmembrane</keyword>
<keyword evidence="11 14" id="KW-0503">Monooxygenase</keyword>
<comment type="pathway">
    <text evidence="3">Secondary metabolite biosynthesis; terpenoid biosynthesis.</text>
</comment>
<comment type="similarity">
    <text evidence="4 14">Belongs to the cytochrome P450 family.</text>
</comment>
<dbReference type="EMBL" id="KN836144">
    <property type="protein sequence ID" value="KIK32697.1"/>
    <property type="molecule type" value="Genomic_DNA"/>
</dbReference>
<dbReference type="Proteomes" id="UP000054485">
    <property type="component" value="Unassembled WGS sequence"/>
</dbReference>
<evidence type="ECO:0000256" key="7">
    <source>
        <dbReference type="ARBA" id="ARBA00022723"/>
    </source>
</evidence>
<dbReference type="PRINTS" id="PR00465">
    <property type="entry name" value="EP450IV"/>
</dbReference>
<dbReference type="PROSITE" id="PS00086">
    <property type="entry name" value="CYTOCHROME_P450"/>
    <property type="match status" value="1"/>
</dbReference>
<keyword evidence="10 13" id="KW-0408">Iron</keyword>
<evidence type="ECO:0000256" key="14">
    <source>
        <dbReference type="RuleBase" id="RU000461"/>
    </source>
</evidence>
<evidence type="ECO:0000256" key="8">
    <source>
        <dbReference type="ARBA" id="ARBA00022989"/>
    </source>
</evidence>
<dbReference type="InterPro" id="IPR001128">
    <property type="entry name" value="Cyt_P450"/>
</dbReference>
<evidence type="ECO:0000256" key="13">
    <source>
        <dbReference type="PIRSR" id="PIRSR602403-1"/>
    </source>
</evidence>
<dbReference type="InterPro" id="IPR002403">
    <property type="entry name" value="Cyt_P450_E_grp-IV"/>
</dbReference>
<dbReference type="GO" id="GO:0004497">
    <property type="term" value="F:monooxygenase activity"/>
    <property type="evidence" value="ECO:0007669"/>
    <property type="project" value="UniProtKB-KW"/>
</dbReference>
<proteinExistence type="inferred from homology"/>
<comment type="cofactor">
    <cofactor evidence="1 13">
        <name>heme</name>
        <dbReference type="ChEBI" id="CHEBI:30413"/>
    </cofactor>
</comment>
<keyword evidence="8" id="KW-1133">Transmembrane helix</keyword>
<reference evidence="15 16" key="1">
    <citation type="submission" date="2014-04" db="EMBL/GenBank/DDBJ databases">
        <authorList>
            <consortium name="DOE Joint Genome Institute"/>
            <person name="Kuo A."/>
            <person name="Ruytinx J."/>
            <person name="Rineau F."/>
            <person name="Colpaert J."/>
            <person name="Kohler A."/>
            <person name="Nagy L.G."/>
            <person name="Floudas D."/>
            <person name="Copeland A."/>
            <person name="Barry K.W."/>
            <person name="Cichocki N."/>
            <person name="Veneault-Fourrey C."/>
            <person name="LaButti K."/>
            <person name="Lindquist E.A."/>
            <person name="Lipzen A."/>
            <person name="Lundell T."/>
            <person name="Morin E."/>
            <person name="Murat C."/>
            <person name="Sun H."/>
            <person name="Tunlid A."/>
            <person name="Henrissat B."/>
            <person name="Grigoriev I.V."/>
            <person name="Hibbett D.S."/>
            <person name="Martin F."/>
            <person name="Nordberg H.P."/>
            <person name="Cantor M.N."/>
            <person name="Hua S.X."/>
        </authorList>
    </citation>
    <scope>NUCLEOTIDE SEQUENCE [LARGE SCALE GENOMIC DNA]</scope>
    <source>
        <strain evidence="15 16">UH-Slu-Lm8-n1</strain>
    </source>
</reference>
<dbReference type="AlphaFoldDB" id="A0A0D0AEP2"/>
<keyword evidence="7 13" id="KW-0479">Metal-binding</keyword>
<dbReference type="GO" id="GO:0005506">
    <property type="term" value="F:iron ion binding"/>
    <property type="evidence" value="ECO:0007669"/>
    <property type="project" value="InterPro"/>
</dbReference>